<keyword evidence="1 5" id="KW-0597">Phosphoprotein</keyword>
<dbReference type="PANTHER" id="PTHR43214">
    <property type="entry name" value="TWO-COMPONENT RESPONSE REGULATOR"/>
    <property type="match status" value="1"/>
</dbReference>
<sequence length="220" mass="23851">MITVLIADDQPVVRQGFELFLAGHPDIHVVGHATSGKHAVQQVTALRPDVVLMDIRMPNGDGLTATREILARFDTTRVIVVTTFDLDEYVFAALDSGASGFLLKDTDPDELADAVVTVAGGGAVLSPRLTPRLMTEFARRGAPSRPTPVAPQHDLSLREMEVVQLLSQGLGNNDIARALQLEQSTVKTHVGNICRKLDVNTRVHVVIWAYRNGLVSSQNS</sequence>
<dbReference type="SMART" id="SM00421">
    <property type="entry name" value="HTH_LUXR"/>
    <property type="match status" value="1"/>
</dbReference>
<dbReference type="EMBL" id="JAWLJX010000007">
    <property type="protein sequence ID" value="MDV6263645.1"/>
    <property type="molecule type" value="Genomic_DNA"/>
</dbReference>
<dbReference type="Proteomes" id="UP001185755">
    <property type="component" value="Unassembled WGS sequence"/>
</dbReference>
<dbReference type="PRINTS" id="PR00038">
    <property type="entry name" value="HTHLUXR"/>
</dbReference>
<dbReference type="PROSITE" id="PS50043">
    <property type="entry name" value="HTH_LUXR_2"/>
    <property type="match status" value="1"/>
</dbReference>
<feature type="domain" description="Response regulatory" evidence="7">
    <location>
        <begin position="3"/>
        <end position="119"/>
    </location>
</feature>
<dbReference type="SUPFAM" id="SSF46894">
    <property type="entry name" value="C-terminal effector domain of the bipartite response regulators"/>
    <property type="match status" value="1"/>
</dbReference>
<feature type="modified residue" description="4-aspartylphosphate" evidence="5">
    <location>
        <position position="54"/>
    </location>
</feature>
<evidence type="ECO:0000256" key="3">
    <source>
        <dbReference type="ARBA" id="ARBA00023125"/>
    </source>
</evidence>
<dbReference type="SUPFAM" id="SSF52172">
    <property type="entry name" value="CheY-like"/>
    <property type="match status" value="1"/>
</dbReference>
<dbReference type="InterPro" id="IPR000792">
    <property type="entry name" value="Tscrpt_reg_LuxR_C"/>
</dbReference>
<dbReference type="CDD" id="cd06170">
    <property type="entry name" value="LuxR_C_like"/>
    <property type="match status" value="1"/>
</dbReference>
<evidence type="ECO:0000259" key="7">
    <source>
        <dbReference type="PROSITE" id="PS50110"/>
    </source>
</evidence>
<dbReference type="Pfam" id="PF00196">
    <property type="entry name" value="GerE"/>
    <property type="match status" value="1"/>
</dbReference>
<dbReference type="Gene3D" id="3.40.50.2300">
    <property type="match status" value="1"/>
</dbReference>
<dbReference type="PANTHER" id="PTHR43214:SF24">
    <property type="entry name" value="TRANSCRIPTIONAL REGULATORY PROTEIN NARL-RELATED"/>
    <property type="match status" value="1"/>
</dbReference>
<keyword evidence="2" id="KW-0805">Transcription regulation</keyword>
<dbReference type="RefSeq" id="WP_283277015.1">
    <property type="nucleotide sequence ID" value="NZ_JAWLJX010000007.1"/>
</dbReference>
<protein>
    <submittedName>
        <fullName evidence="8">Response regulator transcription factor</fullName>
    </submittedName>
</protein>
<keyword evidence="4" id="KW-0804">Transcription</keyword>
<evidence type="ECO:0000313" key="9">
    <source>
        <dbReference type="Proteomes" id="UP001185755"/>
    </source>
</evidence>
<evidence type="ECO:0000313" key="8">
    <source>
        <dbReference type="EMBL" id="MDV6263645.1"/>
    </source>
</evidence>
<reference evidence="8 9" key="1">
    <citation type="submission" date="2023-10" db="EMBL/GenBank/DDBJ databases">
        <title>Development of a sustainable strategy for remediation of hydrocarbon-contaminated territories based on the waste exchange concept.</title>
        <authorList>
            <person name="Krivoruchko A."/>
        </authorList>
    </citation>
    <scope>NUCLEOTIDE SEQUENCE [LARGE SCALE GENOMIC DNA]</scope>
    <source>
        <strain evidence="8 9">IEGM 1323</strain>
    </source>
</reference>
<gene>
    <name evidence="8" type="ORF">R3P96_20105</name>
</gene>
<proteinExistence type="predicted"/>
<comment type="caution">
    <text evidence="8">The sequence shown here is derived from an EMBL/GenBank/DDBJ whole genome shotgun (WGS) entry which is preliminary data.</text>
</comment>
<dbReference type="PROSITE" id="PS00622">
    <property type="entry name" value="HTH_LUXR_1"/>
    <property type="match status" value="1"/>
</dbReference>
<dbReference type="PROSITE" id="PS50110">
    <property type="entry name" value="RESPONSE_REGULATORY"/>
    <property type="match status" value="1"/>
</dbReference>
<dbReference type="InterPro" id="IPR039420">
    <property type="entry name" value="WalR-like"/>
</dbReference>
<dbReference type="SMART" id="SM00448">
    <property type="entry name" value="REC"/>
    <property type="match status" value="1"/>
</dbReference>
<evidence type="ECO:0000259" key="6">
    <source>
        <dbReference type="PROSITE" id="PS50043"/>
    </source>
</evidence>
<evidence type="ECO:0000256" key="2">
    <source>
        <dbReference type="ARBA" id="ARBA00023015"/>
    </source>
</evidence>
<name>A0ABU4BHG1_9NOCA</name>
<dbReference type="CDD" id="cd17535">
    <property type="entry name" value="REC_NarL-like"/>
    <property type="match status" value="1"/>
</dbReference>
<organism evidence="8 9">
    <name type="scientific">Rhodococcoides yunnanense</name>
    <dbReference type="NCBI Taxonomy" id="278209"/>
    <lineage>
        <taxon>Bacteria</taxon>
        <taxon>Bacillati</taxon>
        <taxon>Actinomycetota</taxon>
        <taxon>Actinomycetes</taxon>
        <taxon>Mycobacteriales</taxon>
        <taxon>Nocardiaceae</taxon>
        <taxon>Rhodococcoides</taxon>
    </lineage>
</organism>
<keyword evidence="9" id="KW-1185">Reference proteome</keyword>
<evidence type="ECO:0000256" key="4">
    <source>
        <dbReference type="ARBA" id="ARBA00023163"/>
    </source>
</evidence>
<dbReference type="Pfam" id="PF00072">
    <property type="entry name" value="Response_reg"/>
    <property type="match status" value="1"/>
</dbReference>
<dbReference type="InterPro" id="IPR016032">
    <property type="entry name" value="Sig_transdc_resp-reg_C-effctor"/>
</dbReference>
<feature type="domain" description="HTH luxR-type" evidence="6">
    <location>
        <begin position="148"/>
        <end position="213"/>
    </location>
</feature>
<evidence type="ECO:0000256" key="5">
    <source>
        <dbReference type="PROSITE-ProRule" id="PRU00169"/>
    </source>
</evidence>
<accession>A0ABU4BHG1</accession>
<evidence type="ECO:0000256" key="1">
    <source>
        <dbReference type="ARBA" id="ARBA00022553"/>
    </source>
</evidence>
<dbReference type="InterPro" id="IPR058245">
    <property type="entry name" value="NreC/VraR/RcsB-like_REC"/>
</dbReference>
<dbReference type="InterPro" id="IPR001789">
    <property type="entry name" value="Sig_transdc_resp-reg_receiver"/>
</dbReference>
<keyword evidence="3" id="KW-0238">DNA-binding</keyword>
<dbReference type="InterPro" id="IPR011006">
    <property type="entry name" value="CheY-like_superfamily"/>
</dbReference>